<protein>
    <submittedName>
        <fullName evidence="1">DUF2877 domain-containing protein</fullName>
    </submittedName>
</protein>
<name>A0ACD5AN45_9ACTN</name>
<proteinExistence type="predicted"/>
<gene>
    <name evidence="1" type="ORF">V2W30_37445</name>
</gene>
<sequence>MPDRRGFWAPPRAQDTPRGPAAARLAAIRPPRPLPAEVRPGASALLHALADGADPDRRRAALGVLGLGPGATPSGDDLLCGLLLAARLTHRPPHWLPALTDVVRQAPGHTPPVSAALLRHAADGYCVPQAAHLLRAAATGADLSAPVTALLAVGHSSGSDLLHGLCAGARLLTRTVGPEGFRRRPTPS</sequence>
<accession>A0ACD5AN45</accession>
<evidence type="ECO:0000313" key="1">
    <source>
        <dbReference type="EMBL" id="WWQ68463.1"/>
    </source>
</evidence>
<dbReference type="EMBL" id="CP146022">
    <property type="protein sequence ID" value="WWQ68463.1"/>
    <property type="molecule type" value="Genomic_DNA"/>
</dbReference>
<dbReference type="Proteomes" id="UP001432251">
    <property type="component" value="Chromosome"/>
</dbReference>
<organism evidence="1 2">
    <name type="scientific">Streptomyces citrinus</name>
    <dbReference type="NCBI Taxonomy" id="3118173"/>
    <lineage>
        <taxon>Bacteria</taxon>
        <taxon>Bacillati</taxon>
        <taxon>Actinomycetota</taxon>
        <taxon>Actinomycetes</taxon>
        <taxon>Kitasatosporales</taxon>
        <taxon>Streptomycetaceae</taxon>
        <taxon>Streptomyces</taxon>
    </lineage>
</organism>
<keyword evidence="2" id="KW-1185">Reference proteome</keyword>
<reference evidence="1" key="1">
    <citation type="journal article" date="2025" name="Int. J. Syst. Evol. Microbiol.">
        <title>Streptomyces citrinus sp. nov., with yellow diffusible pigment.</title>
        <authorList>
            <person name="He Y."/>
            <person name="Yang E."/>
            <person name="Xu J."/>
            <person name="Sun Y."/>
            <person name="Sun L."/>
        </authorList>
    </citation>
    <scope>NUCLEOTIDE SEQUENCE</scope>
    <source>
        <strain evidence="1">Q6</strain>
    </source>
</reference>
<evidence type="ECO:0000313" key="2">
    <source>
        <dbReference type="Proteomes" id="UP001432251"/>
    </source>
</evidence>